<dbReference type="RefSeq" id="WP_280879911.1">
    <property type="nucleotide sequence ID" value="NZ_JARXVH010000011.1"/>
</dbReference>
<gene>
    <name evidence="4" type="ORF">M2283_006412</name>
</gene>
<dbReference type="Gene3D" id="1.10.101.10">
    <property type="entry name" value="PGBD-like superfamily/PGBD"/>
    <property type="match status" value="1"/>
</dbReference>
<evidence type="ECO:0000256" key="1">
    <source>
        <dbReference type="SAM" id="MobiDB-lite"/>
    </source>
</evidence>
<dbReference type="SUPFAM" id="SSF47090">
    <property type="entry name" value="PGBD-like"/>
    <property type="match status" value="1"/>
</dbReference>
<feature type="domain" description="Peptidoglycan binding-like" evidence="3">
    <location>
        <begin position="208"/>
        <end position="259"/>
    </location>
</feature>
<dbReference type="InterPro" id="IPR036365">
    <property type="entry name" value="PGBD-like_sf"/>
</dbReference>
<dbReference type="Pfam" id="PF01471">
    <property type="entry name" value="PG_binding_1"/>
    <property type="match status" value="1"/>
</dbReference>
<dbReference type="InterPro" id="IPR002477">
    <property type="entry name" value="Peptidoglycan-bd-like"/>
</dbReference>
<feature type="transmembrane region" description="Helical" evidence="2">
    <location>
        <begin position="154"/>
        <end position="174"/>
    </location>
</feature>
<proteinExistence type="predicted"/>
<dbReference type="Pfam" id="PF13560">
    <property type="entry name" value="HTH_31"/>
    <property type="match status" value="1"/>
</dbReference>
<protein>
    <recommendedName>
        <fullName evidence="3">Peptidoglycan binding-like domain-containing protein</fullName>
    </recommendedName>
</protein>
<feature type="compositionally biased region" description="Basic and acidic residues" evidence="1">
    <location>
        <begin position="139"/>
        <end position="149"/>
    </location>
</feature>
<feature type="region of interest" description="Disordered" evidence="1">
    <location>
        <begin position="84"/>
        <end position="149"/>
    </location>
</feature>
<keyword evidence="2" id="KW-0472">Membrane</keyword>
<accession>A0ABT6LRY9</accession>
<name>A0ABT6LRY9_9ACTN</name>
<dbReference type="InterPro" id="IPR023346">
    <property type="entry name" value="Lysozyme-like_dom_sf"/>
</dbReference>
<evidence type="ECO:0000313" key="4">
    <source>
        <dbReference type="EMBL" id="MDH6219078.1"/>
    </source>
</evidence>
<dbReference type="EMBL" id="JARXVH010000011">
    <property type="protein sequence ID" value="MDH6219078.1"/>
    <property type="molecule type" value="Genomic_DNA"/>
</dbReference>
<organism evidence="4 5">
    <name type="scientific">Streptomyces pseudovenezuelae</name>
    <dbReference type="NCBI Taxonomy" id="67350"/>
    <lineage>
        <taxon>Bacteria</taxon>
        <taxon>Bacillati</taxon>
        <taxon>Actinomycetota</taxon>
        <taxon>Actinomycetes</taxon>
        <taxon>Kitasatosporales</taxon>
        <taxon>Streptomycetaceae</taxon>
        <taxon>Streptomyces</taxon>
        <taxon>Streptomyces aurantiacus group</taxon>
    </lineage>
</organism>
<feature type="compositionally biased region" description="Low complexity" evidence="1">
    <location>
        <begin position="114"/>
        <end position="123"/>
    </location>
</feature>
<keyword evidence="2" id="KW-0812">Transmembrane</keyword>
<feature type="compositionally biased region" description="Basic and acidic residues" evidence="1">
    <location>
        <begin position="84"/>
        <end position="93"/>
    </location>
</feature>
<reference evidence="4 5" key="1">
    <citation type="submission" date="2023-04" db="EMBL/GenBank/DDBJ databases">
        <title>Forest soil microbial communities from Buena Vista Peninsula, Colon Province, Panama.</title>
        <authorList>
            <person name="Bouskill N."/>
        </authorList>
    </citation>
    <scope>NUCLEOTIDE SEQUENCE [LARGE SCALE GENOMIC DNA]</scope>
    <source>
        <strain evidence="4 5">GGS1</strain>
    </source>
</reference>
<keyword evidence="2" id="KW-1133">Transmembrane helix</keyword>
<evidence type="ECO:0000313" key="5">
    <source>
        <dbReference type="Proteomes" id="UP001160499"/>
    </source>
</evidence>
<evidence type="ECO:0000259" key="3">
    <source>
        <dbReference type="Pfam" id="PF01471"/>
    </source>
</evidence>
<dbReference type="Proteomes" id="UP001160499">
    <property type="component" value="Unassembled WGS sequence"/>
</dbReference>
<dbReference type="InterPro" id="IPR036366">
    <property type="entry name" value="PGBDSf"/>
</dbReference>
<comment type="caution">
    <text evidence="4">The sequence shown here is derived from an EMBL/GenBank/DDBJ whole genome shotgun (WGS) entry which is preliminary data.</text>
</comment>
<dbReference type="SUPFAM" id="SSF53955">
    <property type="entry name" value="Lysozyme-like"/>
    <property type="match status" value="1"/>
</dbReference>
<evidence type="ECO:0000256" key="2">
    <source>
        <dbReference type="SAM" id="Phobius"/>
    </source>
</evidence>
<keyword evidence="5" id="KW-1185">Reference proteome</keyword>
<sequence>MVASPHAEKFAAHLRMLKDRSRRGYDRLGKEAGVSGSSLHRYCSGLSVPADYRVVHAFAKVCGASAEELRELHRLWALADTDRDAPAVPVKDDPEPEPDEPAAPLQASPGPDEPAAGPAQASPSPGPDDVTPPEIAPDETGKPRRSRVPEKWSSRWAVLAAVVAVVLVAGFVWMPDSGTGVTPPAAGDRLLYSRACKSVTMGQHDECVREVQTLLARAKGKLAIDGDFGPETLRRLTAFQVLAGLPATSVADDATKKALYEQKVSMTTWSPAEVAKRVREVFVEDPDTAVAIARCASFLDPLWVLPNTNGSRNWGVFQISDARLRELDGTPLRAFDPEWNIKAAHRLWSARHDFHDWPSCEAALKEKAKS</sequence>